<proteinExistence type="predicted"/>
<dbReference type="EMBL" id="JAOYFB010000005">
    <property type="protein sequence ID" value="KAK4015349.1"/>
    <property type="molecule type" value="Genomic_DNA"/>
</dbReference>
<evidence type="ECO:0000313" key="2">
    <source>
        <dbReference type="Proteomes" id="UP001234178"/>
    </source>
</evidence>
<dbReference type="Proteomes" id="UP001234178">
    <property type="component" value="Unassembled WGS sequence"/>
</dbReference>
<accession>A0ABQ9ZQZ8</accession>
<evidence type="ECO:0000313" key="1">
    <source>
        <dbReference type="EMBL" id="KAK4015349.1"/>
    </source>
</evidence>
<gene>
    <name evidence="1" type="ORF">OUZ56_030330</name>
</gene>
<reference evidence="1 2" key="1">
    <citation type="journal article" date="2023" name="Nucleic Acids Res.">
        <title>The hologenome of Daphnia magna reveals possible DNA methylation and microbiome-mediated evolution of the host genome.</title>
        <authorList>
            <person name="Chaturvedi A."/>
            <person name="Li X."/>
            <person name="Dhandapani V."/>
            <person name="Marshall H."/>
            <person name="Kissane S."/>
            <person name="Cuenca-Cambronero M."/>
            <person name="Asole G."/>
            <person name="Calvet F."/>
            <person name="Ruiz-Romero M."/>
            <person name="Marangio P."/>
            <person name="Guigo R."/>
            <person name="Rago D."/>
            <person name="Mirbahai L."/>
            <person name="Eastwood N."/>
            <person name="Colbourne J.K."/>
            <person name="Zhou J."/>
            <person name="Mallon E."/>
            <person name="Orsini L."/>
        </authorList>
    </citation>
    <scope>NUCLEOTIDE SEQUENCE [LARGE SCALE GENOMIC DNA]</scope>
    <source>
        <strain evidence="1">LRV0_1</strain>
    </source>
</reference>
<organism evidence="1 2">
    <name type="scientific">Daphnia magna</name>
    <dbReference type="NCBI Taxonomy" id="35525"/>
    <lineage>
        <taxon>Eukaryota</taxon>
        <taxon>Metazoa</taxon>
        <taxon>Ecdysozoa</taxon>
        <taxon>Arthropoda</taxon>
        <taxon>Crustacea</taxon>
        <taxon>Branchiopoda</taxon>
        <taxon>Diplostraca</taxon>
        <taxon>Cladocera</taxon>
        <taxon>Anomopoda</taxon>
        <taxon>Daphniidae</taxon>
        <taxon>Daphnia</taxon>
    </lineage>
</organism>
<sequence length="59" mass="7149">MTDKKVDPLLILTPYMEIQNCPFSLQQQAIQQCGLLLWSWLRSTWQLQEYKQMLQPIYF</sequence>
<keyword evidence="2" id="KW-1185">Reference proteome</keyword>
<name>A0ABQ9ZQZ8_9CRUS</name>
<protein>
    <submittedName>
        <fullName evidence="1">Uncharacterized protein</fullName>
    </submittedName>
</protein>
<comment type="caution">
    <text evidence="1">The sequence shown here is derived from an EMBL/GenBank/DDBJ whole genome shotgun (WGS) entry which is preliminary data.</text>
</comment>